<gene>
    <name evidence="8" type="ORF">RCC_12062</name>
</gene>
<proteinExistence type="inferred from homology"/>
<protein>
    <submittedName>
        <fullName evidence="8">Related to Endo-1,6-beta-D-glucanase BGN16.3</fullName>
    </submittedName>
</protein>
<name>A0A2D3UZR3_9PEZI</name>
<dbReference type="InterPro" id="IPR013780">
    <property type="entry name" value="Glyco_hydro_b"/>
</dbReference>
<dbReference type="STRING" id="112498.A0A2D3UZR3"/>
<evidence type="ECO:0000256" key="2">
    <source>
        <dbReference type="ARBA" id="ARBA00022729"/>
    </source>
</evidence>
<evidence type="ECO:0000259" key="7">
    <source>
        <dbReference type="Pfam" id="PF17189"/>
    </source>
</evidence>
<evidence type="ECO:0000259" key="6">
    <source>
        <dbReference type="Pfam" id="PF02055"/>
    </source>
</evidence>
<feature type="chain" id="PRO_5013944731" evidence="5">
    <location>
        <begin position="19"/>
        <end position="489"/>
    </location>
</feature>
<dbReference type="GO" id="GO:0006680">
    <property type="term" value="P:glucosylceramide catabolic process"/>
    <property type="evidence" value="ECO:0007669"/>
    <property type="project" value="TreeGrafter"/>
</dbReference>
<evidence type="ECO:0000256" key="5">
    <source>
        <dbReference type="SAM" id="SignalP"/>
    </source>
</evidence>
<dbReference type="GO" id="GO:0016020">
    <property type="term" value="C:membrane"/>
    <property type="evidence" value="ECO:0007669"/>
    <property type="project" value="GOC"/>
</dbReference>
<feature type="domain" description="Glycosyl hydrolase family 30 beta sandwich" evidence="7">
    <location>
        <begin position="433"/>
        <end position="485"/>
    </location>
</feature>
<evidence type="ECO:0000256" key="4">
    <source>
        <dbReference type="RuleBase" id="RU361188"/>
    </source>
</evidence>
<dbReference type="Pfam" id="PF02055">
    <property type="entry name" value="Glyco_hydro_30"/>
    <property type="match status" value="1"/>
</dbReference>
<keyword evidence="3 4" id="KW-0378">Hydrolase</keyword>
<dbReference type="PANTHER" id="PTHR11069">
    <property type="entry name" value="GLUCOSYLCERAMIDASE"/>
    <property type="match status" value="1"/>
</dbReference>
<dbReference type="Gene3D" id="2.60.40.1180">
    <property type="entry name" value="Golgi alpha-mannosidase II"/>
    <property type="match status" value="1"/>
</dbReference>
<dbReference type="EMBL" id="FJUY01000001">
    <property type="protein sequence ID" value="CZT14719.1"/>
    <property type="molecule type" value="Genomic_DNA"/>
</dbReference>
<dbReference type="GeneID" id="35606622"/>
<keyword evidence="9" id="KW-1185">Reference proteome</keyword>
<feature type="signal peptide" evidence="5">
    <location>
        <begin position="1"/>
        <end position="18"/>
    </location>
</feature>
<dbReference type="Pfam" id="PF17189">
    <property type="entry name" value="Glyco_hydro_30C"/>
    <property type="match status" value="1"/>
</dbReference>
<sequence length="489" mass="53091">MLSHILLALAGSTHLAYALPLGARDDGAQAYSTNHDLAYKNSKIDAPKIGKDTSVSIRTWDLSIDDTGAGDKQVVTGFGGCVTDATVTSFGSLSSDSLNSLLEEMKHFNLLRHTIASSDLSGAPAYTYDDNNNQADPSLRGFNLGDRGNAMVSLISTMKSLNSNMHLLGSPWSPPAWMKRSRKLLGTQGNNLDDGTNLNDGSKGSGYPGLSQSFADYFVKYIQAFNDAGATVNAITIQNEPLNSKSNFPTMYVFAEESANLINEFVGPALRNANTSIPVWAYDHNTDRPDYPETVMNVAGDFVDATAWHCYAPTPDWNVLSEFHEKFPNKKQYMTECYTTADLRWDQVATFTMGPLQNWASGAIAWTLGTDDSFGPHLDGDACQNCRGLVTANSNGYTLTNDYYVMAQFSKYIPQDATILNGSGSYTYTDGNDNGKGIQSVASRNPDGTKTVVIWNSLDDEHYVTTTFGSGKVWSGNVPGKSVTSWILP</sequence>
<dbReference type="InterPro" id="IPR033453">
    <property type="entry name" value="Glyco_hydro_30_TIM-barrel"/>
</dbReference>
<accession>A0A2D3UZR3</accession>
<dbReference type="Proteomes" id="UP000225277">
    <property type="component" value="Unassembled WGS sequence"/>
</dbReference>
<dbReference type="PANTHER" id="PTHR11069:SF23">
    <property type="entry name" value="LYSOSOMAL ACID GLUCOSYLCERAMIDASE"/>
    <property type="match status" value="1"/>
</dbReference>
<dbReference type="InterPro" id="IPR017853">
    <property type="entry name" value="GH"/>
</dbReference>
<dbReference type="Gene3D" id="3.20.20.80">
    <property type="entry name" value="Glycosidases"/>
    <property type="match status" value="1"/>
</dbReference>
<keyword evidence="4" id="KW-0326">Glycosidase</keyword>
<evidence type="ECO:0000313" key="8">
    <source>
        <dbReference type="EMBL" id="CZT14719.1"/>
    </source>
</evidence>
<organism evidence="8 9">
    <name type="scientific">Ramularia collo-cygni</name>
    <dbReference type="NCBI Taxonomy" id="112498"/>
    <lineage>
        <taxon>Eukaryota</taxon>
        <taxon>Fungi</taxon>
        <taxon>Dikarya</taxon>
        <taxon>Ascomycota</taxon>
        <taxon>Pezizomycotina</taxon>
        <taxon>Dothideomycetes</taxon>
        <taxon>Dothideomycetidae</taxon>
        <taxon>Mycosphaerellales</taxon>
        <taxon>Mycosphaerellaceae</taxon>
        <taxon>Ramularia</taxon>
    </lineage>
</organism>
<reference evidence="8 9" key="1">
    <citation type="submission" date="2016-03" db="EMBL/GenBank/DDBJ databases">
        <authorList>
            <person name="Ploux O."/>
        </authorList>
    </citation>
    <scope>NUCLEOTIDE SEQUENCE [LARGE SCALE GENOMIC DNA]</scope>
    <source>
        <strain evidence="8 9">URUG2</strain>
    </source>
</reference>
<dbReference type="OrthoDB" id="2160638at2759"/>
<comment type="similarity">
    <text evidence="1 4">Belongs to the glycosyl hydrolase 30 family.</text>
</comment>
<keyword evidence="2 5" id="KW-0732">Signal</keyword>
<evidence type="ECO:0000256" key="3">
    <source>
        <dbReference type="ARBA" id="ARBA00022801"/>
    </source>
</evidence>
<dbReference type="InterPro" id="IPR033452">
    <property type="entry name" value="GH30_C"/>
</dbReference>
<feature type="domain" description="Glycosyl hydrolase family 30 TIM-barrel" evidence="6">
    <location>
        <begin position="75"/>
        <end position="412"/>
    </location>
</feature>
<dbReference type="SUPFAM" id="SSF51445">
    <property type="entry name" value="(Trans)glycosidases"/>
    <property type="match status" value="1"/>
</dbReference>
<dbReference type="InterPro" id="IPR001139">
    <property type="entry name" value="Glyco_hydro_30"/>
</dbReference>
<evidence type="ECO:0000313" key="9">
    <source>
        <dbReference type="Proteomes" id="UP000225277"/>
    </source>
</evidence>
<dbReference type="RefSeq" id="XP_023621616.1">
    <property type="nucleotide sequence ID" value="XM_023765848.1"/>
</dbReference>
<dbReference type="GO" id="GO:0004348">
    <property type="term" value="F:glucosylceramidase activity"/>
    <property type="evidence" value="ECO:0007669"/>
    <property type="project" value="InterPro"/>
</dbReference>
<evidence type="ECO:0000256" key="1">
    <source>
        <dbReference type="ARBA" id="ARBA00005382"/>
    </source>
</evidence>
<dbReference type="AlphaFoldDB" id="A0A2D3UZR3"/>